<name>A0ABM4FXR9_9AVES</name>
<accession>A0ABM4FXR9</accession>
<organism evidence="3 4">
    <name type="scientific">Apteryx mantelli</name>
    <name type="common">North Island brown kiwi</name>
    <dbReference type="NCBI Taxonomy" id="2696672"/>
    <lineage>
        <taxon>Eukaryota</taxon>
        <taxon>Metazoa</taxon>
        <taxon>Chordata</taxon>
        <taxon>Craniata</taxon>
        <taxon>Vertebrata</taxon>
        <taxon>Euteleostomi</taxon>
        <taxon>Archelosauria</taxon>
        <taxon>Archosauria</taxon>
        <taxon>Dinosauria</taxon>
        <taxon>Saurischia</taxon>
        <taxon>Theropoda</taxon>
        <taxon>Coelurosauria</taxon>
        <taxon>Aves</taxon>
        <taxon>Palaeognathae</taxon>
        <taxon>Apterygiformes</taxon>
        <taxon>Apterygidae</taxon>
        <taxon>Apteryx</taxon>
    </lineage>
</organism>
<keyword evidence="3" id="KW-1185">Reference proteome</keyword>
<evidence type="ECO:0000256" key="1">
    <source>
        <dbReference type="ARBA" id="ARBA00022734"/>
    </source>
</evidence>
<protein>
    <submittedName>
        <fullName evidence="4">Killer cell lectin-like receptor subfamily B member 1B allele C</fullName>
    </submittedName>
</protein>
<dbReference type="PANTHER" id="PTHR46746">
    <property type="entry name" value="KILLER CELL LECTIN-LIKE RECEPTOR SUBFAMILY F MEMBER 2"/>
    <property type="match status" value="1"/>
</dbReference>
<dbReference type="PANTHER" id="PTHR46746:SF3">
    <property type="entry name" value="C-TYPE LECTIN DOMAIN-CONTAINING PROTEIN-RELATED"/>
    <property type="match status" value="1"/>
</dbReference>
<dbReference type="GeneID" id="136994694"/>
<evidence type="ECO:0000259" key="2">
    <source>
        <dbReference type="PROSITE" id="PS50041"/>
    </source>
</evidence>
<dbReference type="SUPFAM" id="SSF56436">
    <property type="entry name" value="C-type lectin-like"/>
    <property type="match status" value="1"/>
</dbReference>
<sequence length="166" mass="18521">MLVDFRDAVARDRQHLRESLCPPQGQDPAEGDGCRLCPPGWTQRGRKCYWVANGAQSWDKSRENCTSRDAELLMPEDCDELEFVKDIAKKPSKYFWIDISGPDRSQIRLSGSCLDQSGAATRILSRSRRLPLGSSKGCRALKGNRILTETCGSMISWICQKAAVAL</sequence>
<evidence type="ECO:0000313" key="3">
    <source>
        <dbReference type="Proteomes" id="UP001652627"/>
    </source>
</evidence>
<keyword evidence="1" id="KW-0430">Lectin</keyword>
<dbReference type="Gene3D" id="3.10.100.10">
    <property type="entry name" value="Mannose-Binding Protein A, subunit A"/>
    <property type="match status" value="1"/>
</dbReference>
<dbReference type="InterPro" id="IPR001304">
    <property type="entry name" value="C-type_lectin-like"/>
</dbReference>
<reference evidence="4" key="1">
    <citation type="submission" date="2025-08" db="UniProtKB">
        <authorList>
            <consortium name="RefSeq"/>
        </authorList>
    </citation>
    <scope>IDENTIFICATION</scope>
    <source>
        <tissue evidence="4">Blood</tissue>
    </source>
</reference>
<dbReference type="InterPro" id="IPR016187">
    <property type="entry name" value="CTDL_fold"/>
</dbReference>
<proteinExistence type="predicted"/>
<dbReference type="Pfam" id="PF00059">
    <property type="entry name" value="Lectin_C"/>
    <property type="match status" value="1"/>
</dbReference>
<dbReference type="PROSITE" id="PS50041">
    <property type="entry name" value="C_TYPE_LECTIN_2"/>
    <property type="match status" value="1"/>
</dbReference>
<dbReference type="SMART" id="SM00034">
    <property type="entry name" value="CLECT"/>
    <property type="match status" value="1"/>
</dbReference>
<gene>
    <name evidence="4" type="primary">LOC136994694</name>
</gene>
<dbReference type="InterPro" id="IPR016186">
    <property type="entry name" value="C-type_lectin-like/link_sf"/>
</dbReference>
<dbReference type="RefSeq" id="XP_067169735.1">
    <property type="nucleotide sequence ID" value="XM_067313634.1"/>
</dbReference>
<dbReference type="InterPro" id="IPR051379">
    <property type="entry name" value="C-type_Lectin_Receptor_IMM"/>
</dbReference>
<feature type="domain" description="C-type lectin" evidence="2">
    <location>
        <begin position="44"/>
        <end position="160"/>
    </location>
</feature>
<dbReference type="Proteomes" id="UP001652627">
    <property type="component" value="Chromosome 32"/>
</dbReference>
<evidence type="ECO:0000313" key="4">
    <source>
        <dbReference type="RefSeq" id="XP_067169735.1"/>
    </source>
</evidence>